<protein>
    <submittedName>
        <fullName evidence="1">Uncharacterized protein</fullName>
    </submittedName>
</protein>
<organism evidence="1 2">
    <name type="scientific">Streptomyces hirsutus</name>
    <dbReference type="NCBI Taxonomy" id="35620"/>
    <lineage>
        <taxon>Bacteria</taxon>
        <taxon>Bacillati</taxon>
        <taxon>Actinomycetota</taxon>
        <taxon>Actinomycetes</taxon>
        <taxon>Kitasatosporales</taxon>
        <taxon>Streptomycetaceae</taxon>
        <taxon>Streptomyces</taxon>
    </lineage>
</organism>
<dbReference type="EMBL" id="CP109134">
    <property type="protein sequence ID" value="WSD09439.1"/>
    <property type="molecule type" value="Genomic_DNA"/>
</dbReference>
<reference evidence="1 2" key="1">
    <citation type="submission" date="2022-10" db="EMBL/GenBank/DDBJ databases">
        <title>The complete genomes of actinobacterial strains from the NBC collection.</title>
        <authorList>
            <person name="Joergensen T.S."/>
            <person name="Alvarez Arevalo M."/>
            <person name="Sterndorff E.B."/>
            <person name="Faurdal D."/>
            <person name="Vuksanovic O."/>
            <person name="Mourched A.-S."/>
            <person name="Charusanti P."/>
            <person name="Shaw S."/>
            <person name="Blin K."/>
            <person name="Weber T."/>
        </authorList>
    </citation>
    <scope>NUCLEOTIDE SEQUENCE [LARGE SCALE GENOMIC DNA]</scope>
    <source>
        <strain evidence="1 2">NBC 01753</strain>
    </source>
</reference>
<name>A0ABZ1GWI8_9ACTN</name>
<dbReference type="RefSeq" id="WP_326755201.1">
    <property type="nucleotide sequence ID" value="NZ_CP109134.1"/>
</dbReference>
<accession>A0ABZ1GWI8</accession>
<gene>
    <name evidence="1" type="ORF">OIE73_29270</name>
</gene>
<dbReference type="GeneID" id="91546750"/>
<evidence type="ECO:0000313" key="2">
    <source>
        <dbReference type="Proteomes" id="UP001335325"/>
    </source>
</evidence>
<proteinExistence type="predicted"/>
<keyword evidence="2" id="KW-1185">Reference proteome</keyword>
<evidence type="ECO:0000313" key="1">
    <source>
        <dbReference type="EMBL" id="WSD09439.1"/>
    </source>
</evidence>
<dbReference type="Proteomes" id="UP001335325">
    <property type="component" value="Chromosome"/>
</dbReference>
<sequence>MLRHLQDAAPGELSRVKAIADRSQHEYGGSPAPLIVTVDTENAPEYARTLVDQLATTVRLATLAEMPKHLPSLITRVLGSMRGPERGTTFSSEALQLLMR</sequence>